<sequence length="101" mass="12329">MKNMRFQKQHLNLIFYIKITLHPTGIFTKFISFLYYAKKPTLLAPTCKDFRIIHKHFYVLYDFFRCNKNWNRQSSLALKGKYIIVICMVFFVELFFFVINL</sequence>
<protein>
    <submittedName>
        <fullName evidence="2">Uncharacterized protein</fullName>
    </submittedName>
</protein>
<dbReference type="EMBL" id="AFBI03000156">
    <property type="protein sequence ID" value="EJW01461.1"/>
    <property type="molecule type" value="Genomic_DNA"/>
</dbReference>
<reference evidence="2 3" key="1">
    <citation type="submission" date="2011-08" db="EMBL/GenBank/DDBJ databases">
        <authorList>
            <person name="Liu Z.J."/>
            <person name="Shi F.L."/>
            <person name="Lu J.Q."/>
            <person name="Li M."/>
            <person name="Wang Z.L."/>
        </authorList>
    </citation>
    <scope>NUCLEOTIDE SEQUENCE [LARGE SCALE GENOMIC DNA]</scope>
    <source>
        <strain evidence="2 3">USNM 41457</strain>
    </source>
</reference>
<dbReference type="HOGENOM" id="CLU_2291675_0_0_1"/>
<keyword evidence="1" id="KW-1133">Transmembrane helix</keyword>
<evidence type="ECO:0000256" key="1">
    <source>
        <dbReference type="SAM" id="Phobius"/>
    </source>
</evidence>
<dbReference type="Proteomes" id="UP000003163">
    <property type="component" value="Unassembled WGS sequence"/>
</dbReference>
<reference evidence="3" key="2">
    <citation type="submission" date="2015-07" db="EMBL/GenBank/DDBJ databases">
        <title>Contrasting host-pathogen interactions and genome evolution in two generalist and specialist microsporidian pathogens of mosquitoes.</title>
        <authorList>
            <consortium name="The Broad Institute Genomics Platform"/>
            <consortium name="The Broad Institute Genome Sequencing Center for Infectious Disease"/>
            <person name="Cuomo C.A."/>
            <person name="Sanscrainte N.D."/>
            <person name="Goldberg J.M."/>
            <person name="Heiman D."/>
            <person name="Young S."/>
            <person name="Zeng Q."/>
            <person name="Becnel J.J."/>
            <person name="Birren B.W."/>
        </authorList>
    </citation>
    <scope>NUCLEOTIDE SEQUENCE [LARGE SCALE GENOMIC DNA]</scope>
    <source>
        <strain evidence="3">USNM 41457</strain>
    </source>
</reference>
<comment type="caution">
    <text evidence="2">The sequence shown here is derived from an EMBL/GenBank/DDBJ whole genome shotgun (WGS) entry which is preliminary data.</text>
</comment>
<gene>
    <name evidence="2" type="ORF">EDEG_03953</name>
</gene>
<organism evidence="2 3">
    <name type="scientific">Edhazardia aedis (strain USNM 41457)</name>
    <name type="common">Microsporidian parasite</name>
    <dbReference type="NCBI Taxonomy" id="1003232"/>
    <lineage>
        <taxon>Eukaryota</taxon>
        <taxon>Fungi</taxon>
        <taxon>Fungi incertae sedis</taxon>
        <taxon>Microsporidia</taxon>
        <taxon>Edhazardia</taxon>
    </lineage>
</organism>
<keyword evidence="1" id="KW-0812">Transmembrane</keyword>
<feature type="transmembrane region" description="Helical" evidence="1">
    <location>
        <begin position="82"/>
        <end position="99"/>
    </location>
</feature>
<evidence type="ECO:0000313" key="2">
    <source>
        <dbReference type="EMBL" id="EJW01461.1"/>
    </source>
</evidence>
<keyword evidence="1" id="KW-0472">Membrane</keyword>
<dbReference type="InParanoid" id="J9D0Q6"/>
<dbReference type="VEuPathDB" id="MicrosporidiaDB:EDEG_03953"/>
<proteinExistence type="predicted"/>
<dbReference type="AlphaFoldDB" id="J9D0Q6"/>
<evidence type="ECO:0000313" key="3">
    <source>
        <dbReference type="Proteomes" id="UP000003163"/>
    </source>
</evidence>
<keyword evidence="3" id="KW-1185">Reference proteome</keyword>
<accession>J9D0Q6</accession>
<name>J9D0Q6_EDHAE</name>